<proteinExistence type="predicted"/>
<sequence length="341" mass="39024">MAAVPNTRHASRIPIFVEHKTAHPQQRLLPPIPSPTKPRHLRLNHSVLNTIHEAALEETIVMLDQYPSNTIFLVEDSDDRQTPESDERQKPESETSSVSSRFETSLTSTPATTLNEIETYGSFSDYERAYVQYLVADLQRQKWTIVTGLRHALDKTQFLTIQLHISMSPLYTFITILQELSHSSETVQILQEQVIDQQTAIKHQIDETRLAIRELLNTNQADIRECEVLVKKHANSGLDIALELRLAVNHLMIALAAKEDVDIDKFDNSHNDELSHQQTKLADFSARVRSLVENIEEENNELDKCIGDVNKMVHQIKGLLVRHVDRKSAVRKMLQNLLRRV</sequence>
<dbReference type="AlphaFoldDB" id="A0A074YHT4"/>
<dbReference type="Proteomes" id="UP000030641">
    <property type="component" value="Unassembled WGS sequence"/>
</dbReference>
<dbReference type="GeneID" id="25363509"/>
<keyword evidence="4" id="KW-1185">Reference proteome</keyword>
<evidence type="ECO:0000256" key="1">
    <source>
        <dbReference type="SAM" id="Coils"/>
    </source>
</evidence>
<protein>
    <submittedName>
        <fullName evidence="3">Uncharacterized protein</fullName>
    </submittedName>
</protein>
<feature type="region of interest" description="Disordered" evidence="2">
    <location>
        <begin position="75"/>
        <end position="107"/>
    </location>
</feature>
<name>A0A074YHT4_AURSE</name>
<organism evidence="3 4">
    <name type="scientific">Aureobasidium subglaciale (strain EXF-2481)</name>
    <name type="common">Aureobasidium pullulans var. subglaciale</name>
    <dbReference type="NCBI Taxonomy" id="1043005"/>
    <lineage>
        <taxon>Eukaryota</taxon>
        <taxon>Fungi</taxon>
        <taxon>Dikarya</taxon>
        <taxon>Ascomycota</taxon>
        <taxon>Pezizomycotina</taxon>
        <taxon>Dothideomycetes</taxon>
        <taxon>Dothideomycetidae</taxon>
        <taxon>Dothideales</taxon>
        <taxon>Saccotheciaceae</taxon>
        <taxon>Aureobasidium</taxon>
    </lineage>
</organism>
<dbReference type="InParanoid" id="A0A074YHT4"/>
<evidence type="ECO:0000313" key="3">
    <source>
        <dbReference type="EMBL" id="KEQ97275.1"/>
    </source>
</evidence>
<evidence type="ECO:0000313" key="4">
    <source>
        <dbReference type="Proteomes" id="UP000030641"/>
    </source>
</evidence>
<evidence type="ECO:0000256" key="2">
    <source>
        <dbReference type="SAM" id="MobiDB-lite"/>
    </source>
</evidence>
<reference evidence="3 4" key="1">
    <citation type="journal article" date="2014" name="BMC Genomics">
        <title>Genome sequencing of four Aureobasidium pullulans varieties: biotechnological potential, stress tolerance, and description of new species.</title>
        <authorList>
            <person name="Gostin Ar C."/>
            <person name="Ohm R.A."/>
            <person name="Kogej T."/>
            <person name="Sonjak S."/>
            <person name="Turk M."/>
            <person name="Zajc J."/>
            <person name="Zalar P."/>
            <person name="Grube M."/>
            <person name="Sun H."/>
            <person name="Han J."/>
            <person name="Sharma A."/>
            <person name="Chiniquy J."/>
            <person name="Ngan C.Y."/>
            <person name="Lipzen A."/>
            <person name="Barry K."/>
            <person name="Grigoriev I.V."/>
            <person name="Gunde-Cimerman N."/>
        </authorList>
    </citation>
    <scope>NUCLEOTIDE SEQUENCE [LARGE SCALE GENOMIC DNA]</scope>
    <source>
        <strain evidence="3 4">EXF-2481</strain>
    </source>
</reference>
<dbReference type="OrthoDB" id="10621812at2759"/>
<feature type="coiled-coil region" evidence="1">
    <location>
        <begin position="281"/>
        <end position="308"/>
    </location>
</feature>
<dbReference type="EMBL" id="KL584754">
    <property type="protein sequence ID" value="KEQ97275.1"/>
    <property type="molecule type" value="Genomic_DNA"/>
</dbReference>
<dbReference type="HOGENOM" id="CLU_813754_0_0_1"/>
<gene>
    <name evidence="3" type="ORF">AUEXF2481DRAFT_27538</name>
</gene>
<keyword evidence="1" id="KW-0175">Coiled coil</keyword>
<dbReference type="RefSeq" id="XP_013345767.1">
    <property type="nucleotide sequence ID" value="XM_013490313.1"/>
</dbReference>
<accession>A0A074YHT4</accession>
<feature type="compositionally biased region" description="Polar residues" evidence="2">
    <location>
        <begin position="94"/>
        <end position="107"/>
    </location>
</feature>
<feature type="compositionally biased region" description="Basic and acidic residues" evidence="2">
    <location>
        <begin position="79"/>
        <end position="93"/>
    </location>
</feature>